<name>A0A135ZYR7_9ALTE</name>
<evidence type="ECO:0008006" key="3">
    <source>
        <dbReference type="Google" id="ProtNLM"/>
    </source>
</evidence>
<dbReference type="Proteomes" id="UP000070299">
    <property type="component" value="Unassembled WGS sequence"/>
</dbReference>
<dbReference type="EMBL" id="LSNE01000007">
    <property type="protein sequence ID" value="KXI28128.1"/>
    <property type="molecule type" value="Genomic_DNA"/>
</dbReference>
<protein>
    <recommendedName>
        <fullName evidence="3">Outer membrane protein beta-barrel domain-containing protein</fullName>
    </recommendedName>
</protein>
<comment type="caution">
    <text evidence="1">The sequence shown here is derived from an EMBL/GenBank/DDBJ whole genome shotgun (WGS) entry which is preliminary data.</text>
</comment>
<dbReference type="RefSeq" id="WP_068378145.1">
    <property type="nucleotide sequence ID" value="NZ_LSNE01000007.1"/>
</dbReference>
<organism evidence="1 2">
    <name type="scientific">Paraglaciecola hydrolytica</name>
    <dbReference type="NCBI Taxonomy" id="1799789"/>
    <lineage>
        <taxon>Bacteria</taxon>
        <taxon>Pseudomonadati</taxon>
        <taxon>Pseudomonadota</taxon>
        <taxon>Gammaproteobacteria</taxon>
        <taxon>Alteromonadales</taxon>
        <taxon>Alteromonadaceae</taxon>
        <taxon>Paraglaciecola</taxon>
    </lineage>
</organism>
<gene>
    <name evidence="1" type="ORF">AX660_17230</name>
</gene>
<sequence length="205" mass="23034">MMIINSLIGQKVAFRGQIASALLTILSLLTFSLPTHALEMGVSAHQGSEYETQGYSIFVADNFSRKSPFYWSLGFSRYDEVYVEWNNSTLKFPIHSAEASLSYRHQFNSRNPTMRRFVMEYQIGAAASLTDNKFTWADLGEEKYFSETGDINGFLAISGHYKLTQNLSAFAGVKHFPKMSEFGNLSSVFLGITINFSSSPTYYGN</sequence>
<reference evidence="2" key="1">
    <citation type="submission" date="2016-02" db="EMBL/GenBank/DDBJ databases">
        <authorList>
            <person name="Schultz-Johansen M."/>
            <person name="Glaring M.A."/>
            <person name="Bech P.K."/>
            <person name="Stougaard P."/>
        </authorList>
    </citation>
    <scope>NUCLEOTIDE SEQUENCE [LARGE SCALE GENOMIC DNA]</scope>
    <source>
        <strain evidence="2">S66</strain>
    </source>
</reference>
<dbReference type="OrthoDB" id="6384021at2"/>
<dbReference type="AlphaFoldDB" id="A0A135ZYR7"/>
<evidence type="ECO:0000313" key="1">
    <source>
        <dbReference type="EMBL" id="KXI28128.1"/>
    </source>
</evidence>
<accession>A0A135ZYR7</accession>
<dbReference type="STRING" id="1799789.AX660_17230"/>
<evidence type="ECO:0000313" key="2">
    <source>
        <dbReference type="Proteomes" id="UP000070299"/>
    </source>
</evidence>
<keyword evidence="2" id="KW-1185">Reference proteome</keyword>
<proteinExistence type="predicted"/>